<keyword evidence="2" id="KW-1185">Reference proteome</keyword>
<dbReference type="SUPFAM" id="SSF48726">
    <property type="entry name" value="Immunoglobulin"/>
    <property type="match status" value="1"/>
</dbReference>
<dbReference type="Proteomes" id="UP000603297">
    <property type="component" value="Unassembled WGS sequence"/>
</dbReference>
<name>A0A852NI86_9PASS</name>
<dbReference type="OrthoDB" id="9940220at2759"/>
<evidence type="ECO:0000313" key="2">
    <source>
        <dbReference type="Proteomes" id="UP000603297"/>
    </source>
</evidence>
<comment type="caution">
    <text evidence="1">The sequence shown here is derived from an EMBL/GenBank/DDBJ whole genome shotgun (WGS) entry which is preliminary data.</text>
</comment>
<feature type="non-terminal residue" evidence="1">
    <location>
        <position position="87"/>
    </location>
</feature>
<dbReference type="EMBL" id="WEIY01001111">
    <property type="protein sequence ID" value="NXY11731.1"/>
    <property type="molecule type" value="Genomic_DNA"/>
</dbReference>
<protein>
    <submittedName>
        <fullName evidence="1">DQB2 protein</fullName>
    </submittedName>
</protein>
<accession>A0A852NI86</accession>
<feature type="non-terminal residue" evidence="1">
    <location>
        <position position="1"/>
    </location>
</feature>
<reference evidence="1" key="1">
    <citation type="submission" date="2020-02" db="EMBL/GenBank/DDBJ databases">
        <title>Bird 10,000 Genomes (B10K) Project - Family phase.</title>
        <authorList>
            <person name="Zhang G."/>
        </authorList>
    </citation>
    <scope>NUCLEOTIDE SEQUENCE</scope>
    <source>
        <strain evidence="1">B10K-IZ-033-77</strain>
    </source>
</reference>
<dbReference type="AlphaFoldDB" id="A0A852NI86"/>
<evidence type="ECO:0000313" key="1">
    <source>
        <dbReference type="EMBL" id="NXY11731.1"/>
    </source>
</evidence>
<dbReference type="InterPro" id="IPR036179">
    <property type="entry name" value="Ig-like_dom_sf"/>
</dbReference>
<organism evidence="1 2">
    <name type="scientific">Pteruthius melanotis</name>
    <dbReference type="NCBI Taxonomy" id="357074"/>
    <lineage>
        <taxon>Eukaryota</taxon>
        <taxon>Metazoa</taxon>
        <taxon>Chordata</taxon>
        <taxon>Craniata</taxon>
        <taxon>Vertebrata</taxon>
        <taxon>Euteleostomi</taxon>
        <taxon>Archelosauria</taxon>
        <taxon>Archosauria</taxon>
        <taxon>Dinosauria</taxon>
        <taxon>Saurischia</taxon>
        <taxon>Theropoda</taxon>
        <taxon>Coelurosauria</taxon>
        <taxon>Aves</taxon>
        <taxon>Neognathae</taxon>
        <taxon>Neoaves</taxon>
        <taxon>Telluraves</taxon>
        <taxon>Australaves</taxon>
        <taxon>Passeriformes</taxon>
        <taxon>Sylvioidea</taxon>
        <taxon>Timaliidae</taxon>
        <taxon>Pteruthius</taxon>
    </lineage>
</organism>
<gene>
    <name evidence="1" type="primary">Hladqb2</name>
    <name evidence="1" type="ORF">PTEMEL_R04304</name>
</gene>
<sequence>PSALPVHPSLHAFSVSPSRLLCSVLDFSPAQVRVRWFQGRWEFMGHLVATDVVGPTSPWCCWKLLPRCGAISPCQVEHLEHPLGWHW</sequence>
<proteinExistence type="predicted"/>